<dbReference type="Proteomes" id="UP001321542">
    <property type="component" value="Chromosome"/>
</dbReference>
<name>A0ABN5VAT5_9ACTN</name>
<reference evidence="2 3" key="1">
    <citation type="journal article" date="2010" name="ChemBioChem">
        <title>Cloning and characterization of the biosynthetic gene cluster of 16-membered macrolide antibiotic FD-891: involvement of a dual functional cytochrome P450 monooxygenase catalyzing epoxidation and hydroxylation.</title>
        <authorList>
            <person name="Kudo F."/>
            <person name="Motegi A."/>
            <person name="Mizoue K."/>
            <person name="Eguchi T."/>
        </authorList>
    </citation>
    <scope>NUCLEOTIDE SEQUENCE [LARGE SCALE GENOMIC DNA]</scope>
    <source>
        <strain evidence="2 3">A-8890</strain>
    </source>
</reference>
<feature type="region of interest" description="Disordered" evidence="1">
    <location>
        <begin position="42"/>
        <end position="74"/>
    </location>
</feature>
<accession>A0ABN5VAT5</accession>
<evidence type="ECO:0000313" key="2">
    <source>
        <dbReference type="EMBL" id="BBC30015.1"/>
    </source>
</evidence>
<organism evidence="2 3">
    <name type="scientific">Streptomyces graminofaciens</name>
    <dbReference type="NCBI Taxonomy" id="68212"/>
    <lineage>
        <taxon>Bacteria</taxon>
        <taxon>Bacillati</taxon>
        <taxon>Actinomycetota</taxon>
        <taxon>Actinomycetes</taxon>
        <taxon>Kitasatosporales</taxon>
        <taxon>Streptomycetaceae</taxon>
        <taxon>Streptomyces</taxon>
    </lineage>
</organism>
<evidence type="ECO:0000256" key="1">
    <source>
        <dbReference type="SAM" id="MobiDB-lite"/>
    </source>
</evidence>
<sequence>MPQPDIEWDVFQSYGRMPANLDRGLAVPANTWVAAAIHSATGNTLAQSDPQPTEAAARADGERKLAAWQQKQAA</sequence>
<proteinExistence type="predicted"/>
<dbReference type="RefSeq" id="WP_286248314.1">
    <property type="nucleotide sequence ID" value="NZ_AP018448.1"/>
</dbReference>
<gene>
    <name evidence="2" type="ORF">SGFS_013090</name>
</gene>
<keyword evidence="3" id="KW-1185">Reference proteome</keyword>
<feature type="compositionally biased region" description="Polar residues" evidence="1">
    <location>
        <begin position="42"/>
        <end position="51"/>
    </location>
</feature>
<dbReference type="EMBL" id="AP018448">
    <property type="protein sequence ID" value="BBC30015.1"/>
    <property type="molecule type" value="Genomic_DNA"/>
</dbReference>
<reference evidence="2 3" key="2">
    <citation type="journal article" date="2023" name="ChemBioChem">
        <title>Acyltransferase Domain Exchange between Two Independent Type I Polyketide Synthases in the Same Producer Strain of Macrolide Antibiotics.</title>
        <authorList>
            <person name="Kudo F."/>
            <person name="Kishikawa K."/>
            <person name="Tsuboi K."/>
            <person name="Kido T."/>
            <person name="Usui T."/>
            <person name="Hashimoto J."/>
            <person name="Shin-Ya K."/>
            <person name="Miyanaga A."/>
            <person name="Eguchi T."/>
        </authorList>
    </citation>
    <scope>NUCLEOTIDE SEQUENCE [LARGE SCALE GENOMIC DNA]</scope>
    <source>
        <strain evidence="2 3">A-8890</strain>
    </source>
</reference>
<protein>
    <submittedName>
        <fullName evidence="2">Uncharacterized protein</fullName>
    </submittedName>
</protein>
<evidence type="ECO:0000313" key="3">
    <source>
        <dbReference type="Proteomes" id="UP001321542"/>
    </source>
</evidence>